<feature type="region of interest" description="Disordered" evidence="8">
    <location>
        <begin position="123"/>
        <end position="142"/>
    </location>
</feature>
<sequence>MIKSLSLTKILRYCAIVRSIRYFESSSQSSTFSPESSTNSIPQQLPLIVSRQLEYPHIRYPSLQAWLETLGQKRDEKLGIVDLHPSIWQTSPRLDILYENIEWQKTYKTIDWAYTPPHHEYPNMRAKPWPQKGTGRARHKSRYGPQWKGGYKVNGPKGPTSFFYVLPKEKRIEGLCTALTVKLHQNDVHFVDSFDLPTHQPTYLQELSEDRFWGPSILFVDDTDIMPHNIMFACAKTEGFTLMPVYGLNVYSILKHTTLVLTIRALNKIEKKLLHALHSYDTQKDQPPPPPDEP</sequence>
<dbReference type="GO" id="GO:0005743">
    <property type="term" value="C:mitochondrial inner membrane"/>
    <property type="evidence" value="ECO:0007669"/>
    <property type="project" value="UniProtKB-ARBA"/>
</dbReference>
<evidence type="ECO:0000256" key="7">
    <source>
        <dbReference type="ARBA" id="ARBA00082711"/>
    </source>
</evidence>
<dbReference type="EMBL" id="CAJNOT010000128">
    <property type="protein sequence ID" value="CAF0854093.1"/>
    <property type="molecule type" value="Genomic_DNA"/>
</dbReference>
<dbReference type="InterPro" id="IPR013005">
    <property type="entry name" value="Ribosomal_uL4-like"/>
</dbReference>
<dbReference type="Pfam" id="PF00573">
    <property type="entry name" value="Ribosomal_L4"/>
    <property type="match status" value="1"/>
</dbReference>
<organism evidence="9 10">
    <name type="scientific">Rotaria sordida</name>
    <dbReference type="NCBI Taxonomy" id="392033"/>
    <lineage>
        <taxon>Eukaryota</taxon>
        <taxon>Metazoa</taxon>
        <taxon>Spiralia</taxon>
        <taxon>Gnathifera</taxon>
        <taxon>Rotifera</taxon>
        <taxon>Eurotatoria</taxon>
        <taxon>Bdelloidea</taxon>
        <taxon>Philodinida</taxon>
        <taxon>Philodinidae</taxon>
        <taxon>Rotaria</taxon>
    </lineage>
</organism>
<comment type="similarity">
    <text evidence="2">Belongs to the universal ribosomal protein uL4 family.</text>
</comment>
<dbReference type="Proteomes" id="UP000663864">
    <property type="component" value="Unassembled WGS sequence"/>
</dbReference>
<dbReference type="GO" id="GO:1990904">
    <property type="term" value="C:ribonucleoprotein complex"/>
    <property type="evidence" value="ECO:0007669"/>
    <property type="project" value="UniProtKB-KW"/>
</dbReference>
<comment type="caution">
    <text evidence="9">The sequence shown here is derived from an EMBL/GenBank/DDBJ whole genome shotgun (WGS) entry which is preliminary data.</text>
</comment>
<evidence type="ECO:0000313" key="10">
    <source>
        <dbReference type="Proteomes" id="UP000663864"/>
    </source>
</evidence>
<dbReference type="FunFam" id="3.40.1370.10:FF:000005">
    <property type="entry name" value="39S ribosomal protein L4, mitochondrial"/>
    <property type="match status" value="1"/>
</dbReference>
<reference evidence="9" key="1">
    <citation type="submission" date="2021-02" db="EMBL/GenBank/DDBJ databases">
        <authorList>
            <person name="Nowell W R."/>
        </authorList>
    </citation>
    <scope>NUCLEOTIDE SEQUENCE</scope>
</reference>
<gene>
    <name evidence="9" type="ORF">ZHD862_LOCUS5028</name>
</gene>
<keyword evidence="5" id="KW-0687">Ribonucleoprotein</keyword>
<dbReference type="PANTHER" id="PTHR10746:SF6">
    <property type="entry name" value="LARGE RIBOSOMAL SUBUNIT PROTEIN UL4M"/>
    <property type="match status" value="1"/>
</dbReference>
<dbReference type="Gene3D" id="3.40.1370.10">
    <property type="match status" value="1"/>
</dbReference>
<accession>A0A813WIK8</accession>
<evidence type="ECO:0000256" key="6">
    <source>
        <dbReference type="ARBA" id="ARBA00040565"/>
    </source>
</evidence>
<dbReference type="GO" id="GO:0006412">
    <property type="term" value="P:translation"/>
    <property type="evidence" value="ECO:0007669"/>
    <property type="project" value="InterPro"/>
</dbReference>
<evidence type="ECO:0000313" key="9">
    <source>
        <dbReference type="EMBL" id="CAF0854093.1"/>
    </source>
</evidence>
<keyword evidence="4" id="KW-0496">Mitochondrion</keyword>
<evidence type="ECO:0000256" key="3">
    <source>
        <dbReference type="ARBA" id="ARBA00022980"/>
    </source>
</evidence>
<dbReference type="PANTHER" id="PTHR10746">
    <property type="entry name" value="50S RIBOSOMAL PROTEIN L4"/>
    <property type="match status" value="1"/>
</dbReference>
<evidence type="ECO:0000256" key="1">
    <source>
        <dbReference type="ARBA" id="ARBA00004173"/>
    </source>
</evidence>
<evidence type="ECO:0000256" key="8">
    <source>
        <dbReference type="SAM" id="MobiDB-lite"/>
    </source>
</evidence>
<protein>
    <recommendedName>
        <fullName evidence="6">Large ribosomal subunit protein uL4m</fullName>
    </recommendedName>
    <alternativeName>
        <fullName evidence="7">39S ribosomal protein L4, mitochondrial</fullName>
    </alternativeName>
</protein>
<dbReference type="GO" id="GO:0003735">
    <property type="term" value="F:structural constituent of ribosome"/>
    <property type="evidence" value="ECO:0007669"/>
    <property type="project" value="InterPro"/>
</dbReference>
<proteinExistence type="inferred from homology"/>
<dbReference type="InterPro" id="IPR023574">
    <property type="entry name" value="Ribosomal_uL4_dom_sf"/>
</dbReference>
<dbReference type="GO" id="GO:0005840">
    <property type="term" value="C:ribosome"/>
    <property type="evidence" value="ECO:0007669"/>
    <property type="project" value="UniProtKB-KW"/>
</dbReference>
<dbReference type="AlphaFoldDB" id="A0A813WIK8"/>
<keyword evidence="3" id="KW-0689">Ribosomal protein</keyword>
<evidence type="ECO:0000256" key="5">
    <source>
        <dbReference type="ARBA" id="ARBA00023274"/>
    </source>
</evidence>
<evidence type="ECO:0000256" key="2">
    <source>
        <dbReference type="ARBA" id="ARBA00010528"/>
    </source>
</evidence>
<dbReference type="SUPFAM" id="SSF52166">
    <property type="entry name" value="Ribosomal protein L4"/>
    <property type="match status" value="1"/>
</dbReference>
<comment type="subcellular location">
    <subcellularLocation>
        <location evidence="1">Mitochondrion</location>
    </subcellularLocation>
</comment>
<name>A0A813WIK8_9BILA</name>
<dbReference type="InterPro" id="IPR002136">
    <property type="entry name" value="Ribosomal_uL4"/>
</dbReference>
<evidence type="ECO:0000256" key="4">
    <source>
        <dbReference type="ARBA" id="ARBA00023128"/>
    </source>
</evidence>